<gene>
    <name evidence="6" type="ORF">LWC34_10480</name>
</gene>
<dbReference type="PANTHER" id="PTHR46796">
    <property type="entry name" value="HTH-TYPE TRANSCRIPTIONAL ACTIVATOR RHAS-RELATED"/>
    <property type="match status" value="1"/>
</dbReference>
<dbReference type="Proteomes" id="UP001521150">
    <property type="component" value="Unassembled WGS sequence"/>
</dbReference>
<dbReference type="PRINTS" id="PR00032">
    <property type="entry name" value="HTHARAC"/>
</dbReference>
<dbReference type="Gene3D" id="1.10.10.60">
    <property type="entry name" value="Homeodomain-like"/>
    <property type="match status" value="2"/>
</dbReference>
<evidence type="ECO:0000259" key="5">
    <source>
        <dbReference type="PROSITE" id="PS01124"/>
    </source>
</evidence>
<keyword evidence="3" id="KW-0804">Transcription</keyword>
<keyword evidence="7" id="KW-1185">Reference proteome</keyword>
<evidence type="ECO:0000256" key="3">
    <source>
        <dbReference type="ARBA" id="ARBA00023163"/>
    </source>
</evidence>
<comment type="caution">
    <text evidence="6">The sequence shown here is derived from an EMBL/GenBank/DDBJ whole genome shotgun (WGS) entry which is preliminary data.</text>
</comment>
<feature type="compositionally biased region" description="Polar residues" evidence="4">
    <location>
        <begin position="19"/>
        <end position="29"/>
    </location>
</feature>
<organism evidence="6 7">
    <name type="scientific">Kibdelosporangium philippinense</name>
    <dbReference type="NCBI Taxonomy" id="211113"/>
    <lineage>
        <taxon>Bacteria</taxon>
        <taxon>Bacillati</taxon>
        <taxon>Actinomycetota</taxon>
        <taxon>Actinomycetes</taxon>
        <taxon>Pseudonocardiales</taxon>
        <taxon>Pseudonocardiaceae</taxon>
        <taxon>Kibdelosporangium</taxon>
    </lineage>
</organism>
<reference evidence="6 7" key="1">
    <citation type="submission" date="2021-12" db="EMBL/GenBank/DDBJ databases">
        <title>Genome sequence of Kibdelosporangium philippinense ATCC 49844.</title>
        <authorList>
            <person name="Fedorov E.A."/>
            <person name="Omeragic M."/>
            <person name="Shalygina K.F."/>
            <person name="Maclea K.S."/>
        </authorList>
    </citation>
    <scope>NUCLEOTIDE SEQUENCE [LARGE SCALE GENOMIC DNA]</scope>
    <source>
        <strain evidence="6 7">ATCC 49844</strain>
    </source>
</reference>
<feature type="region of interest" description="Disordered" evidence="4">
    <location>
        <begin position="1"/>
        <end position="30"/>
    </location>
</feature>
<dbReference type="RefSeq" id="WP_233724804.1">
    <property type="nucleotide sequence ID" value="NZ_JAJVCN010000001.1"/>
</dbReference>
<dbReference type="InterPro" id="IPR020449">
    <property type="entry name" value="Tscrpt_reg_AraC-type_HTH"/>
</dbReference>
<feature type="compositionally biased region" description="Polar residues" evidence="4">
    <location>
        <begin position="1"/>
        <end position="10"/>
    </location>
</feature>
<feature type="domain" description="HTH araC/xylS-type" evidence="5">
    <location>
        <begin position="205"/>
        <end position="303"/>
    </location>
</feature>
<evidence type="ECO:0000256" key="2">
    <source>
        <dbReference type="ARBA" id="ARBA00023125"/>
    </source>
</evidence>
<evidence type="ECO:0000256" key="4">
    <source>
        <dbReference type="SAM" id="MobiDB-lite"/>
    </source>
</evidence>
<sequence length="306" mass="33873">MSTNKMSSHTEAVAEARQADTTLPSSRLPTSEGLGWTTMLARTYADPTVAEFSTVPTAAMLVVVATRGRCTVEGRLGRQWERAAYQPGSARISAPQTSCMLRWQVSEQDPARSVHLYLYPQLVDEVSWELGGLGLLQPEDLPNNLAMDDPLVAATGYAVARAIHDRAPAFYADSLATSLAAHMLRSKSGAQPTERRAALDRATLRTIMEYLHENLTEDVTLDKLAGHVTMSKYHLLRSFKNATGTTLHQCLMMLRLRRAAHLLRTTTQSVREVMAAVGYQSMGQFSTAFRREYGWPPGQYRRLSGN</sequence>
<evidence type="ECO:0000313" key="6">
    <source>
        <dbReference type="EMBL" id="MCE7003254.1"/>
    </source>
</evidence>
<protein>
    <submittedName>
        <fullName evidence="6">AraC family transcriptional regulator</fullName>
    </submittedName>
</protein>
<dbReference type="InterPro" id="IPR050204">
    <property type="entry name" value="AraC_XylS_family_regulators"/>
</dbReference>
<proteinExistence type="predicted"/>
<dbReference type="EMBL" id="JAJVCN010000001">
    <property type="protein sequence ID" value="MCE7003254.1"/>
    <property type="molecule type" value="Genomic_DNA"/>
</dbReference>
<dbReference type="Pfam" id="PF12833">
    <property type="entry name" value="HTH_18"/>
    <property type="match status" value="1"/>
</dbReference>
<dbReference type="InterPro" id="IPR018060">
    <property type="entry name" value="HTH_AraC"/>
</dbReference>
<name>A0ABS8Z5U6_9PSEU</name>
<keyword evidence="1" id="KW-0805">Transcription regulation</keyword>
<evidence type="ECO:0000256" key="1">
    <source>
        <dbReference type="ARBA" id="ARBA00023015"/>
    </source>
</evidence>
<evidence type="ECO:0000313" key="7">
    <source>
        <dbReference type="Proteomes" id="UP001521150"/>
    </source>
</evidence>
<dbReference type="SUPFAM" id="SSF46689">
    <property type="entry name" value="Homeodomain-like"/>
    <property type="match status" value="2"/>
</dbReference>
<dbReference type="InterPro" id="IPR009057">
    <property type="entry name" value="Homeodomain-like_sf"/>
</dbReference>
<dbReference type="SMART" id="SM00342">
    <property type="entry name" value="HTH_ARAC"/>
    <property type="match status" value="1"/>
</dbReference>
<accession>A0ABS8Z5U6</accession>
<dbReference type="PROSITE" id="PS01124">
    <property type="entry name" value="HTH_ARAC_FAMILY_2"/>
    <property type="match status" value="1"/>
</dbReference>
<keyword evidence="2" id="KW-0238">DNA-binding</keyword>